<feature type="compositionally biased region" description="Low complexity" evidence="1">
    <location>
        <begin position="85"/>
        <end position="97"/>
    </location>
</feature>
<protein>
    <submittedName>
        <fullName evidence="3">Uncharacterized protein</fullName>
    </submittedName>
</protein>
<dbReference type="InterPro" id="IPR014509">
    <property type="entry name" value="YjdF-like"/>
</dbReference>
<dbReference type="Proteomes" id="UP000049222">
    <property type="component" value="Unassembled WGS sequence"/>
</dbReference>
<organism evidence="3 4">
    <name type="scientific">Jannaschia donghaensis</name>
    <dbReference type="NCBI Taxonomy" id="420998"/>
    <lineage>
        <taxon>Bacteria</taxon>
        <taxon>Pseudomonadati</taxon>
        <taxon>Pseudomonadota</taxon>
        <taxon>Alphaproteobacteria</taxon>
        <taxon>Rhodobacterales</taxon>
        <taxon>Roseobacteraceae</taxon>
        <taxon>Jannaschia</taxon>
    </lineage>
</organism>
<dbReference type="AlphaFoldDB" id="A0A0M6YL18"/>
<feature type="region of interest" description="Disordered" evidence="1">
    <location>
        <begin position="1"/>
        <end position="114"/>
    </location>
</feature>
<feature type="transmembrane region" description="Helical" evidence="2">
    <location>
        <begin position="157"/>
        <end position="174"/>
    </location>
</feature>
<feature type="transmembrane region" description="Helical" evidence="2">
    <location>
        <begin position="210"/>
        <end position="234"/>
    </location>
</feature>
<keyword evidence="2" id="KW-1133">Transmembrane helix</keyword>
<keyword evidence="4" id="KW-1185">Reference proteome</keyword>
<sequence length="337" mass="35712">MNGGNDKRTPPHLQPGQKRAARLEPRKVDPFGPQVADVGPQQKGVAMPAKSTSPADGRDPPPGTRDQVGRQGGGPQAKALVGLLQGDDVGPDAAGDAQGPGGVAPPVQSDGLPDVVAGQSDQAGLLNPRLRRRVIVGVWMAFALVALAAMLLSHPTLAAVSLLSLGLSIAPVVLSHRVQIVLPLPFVVALACFLVASLLLGEAFDVYERIWWWDLALHGVSALGLGMAGFLFVLMMFEGDRFAAPLWAMALIAVCVAVTLGVTWEIFEFVVDRTFDTNMQVSSLTDTMEDLIADMAGAVVGAGIGALYLRGHRLGLATRLLEQFVRLNARLFRKRGR</sequence>
<feature type="transmembrane region" description="Helical" evidence="2">
    <location>
        <begin position="134"/>
        <end position="151"/>
    </location>
</feature>
<proteinExistence type="predicted"/>
<reference evidence="3 4" key="1">
    <citation type="submission" date="2015-07" db="EMBL/GenBank/DDBJ databases">
        <authorList>
            <person name="Noorani M."/>
        </authorList>
    </citation>
    <scope>NUCLEOTIDE SEQUENCE [LARGE SCALE GENOMIC DNA]</scope>
    <source>
        <strain evidence="3 4">CECT 7802</strain>
    </source>
</reference>
<evidence type="ECO:0000313" key="3">
    <source>
        <dbReference type="EMBL" id="CTQ50355.1"/>
    </source>
</evidence>
<keyword evidence="2" id="KW-0472">Membrane</keyword>
<keyword evidence="2" id="KW-0812">Transmembrane</keyword>
<gene>
    <name evidence="3" type="ORF">JDO7802_02378</name>
</gene>
<evidence type="ECO:0000256" key="2">
    <source>
        <dbReference type="SAM" id="Phobius"/>
    </source>
</evidence>
<evidence type="ECO:0000313" key="4">
    <source>
        <dbReference type="Proteomes" id="UP000049222"/>
    </source>
</evidence>
<evidence type="ECO:0000256" key="1">
    <source>
        <dbReference type="SAM" id="MobiDB-lite"/>
    </source>
</evidence>
<dbReference type="STRING" id="420998.JDO7802_02378"/>
<dbReference type="EMBL" id="CXSU01000012">
    <property type="protein sequence ID" value="CTQ50355.1"/>
    <property type="molecule type" value="Genomic_DNA"/>
</dbReference>
<accession>A0A0M6YL18</accession>
<dbReference type="Pfam" id="PF09997">
    <property type="entry name" value="DUF2238"/>
    <property type="match status" value="1"/>
</dbReference>
<name>A0A0M6YL18_9RHOB</name>
<feature type="transmembrane region" description="Helical" evidence="2">
    <location>
        <begin position="181"/>
        <end position="204"/>
    </location>
</feature>
<feature type="transmembrane region" description="Helical" evidence="2">
    <location>
        <begin position="291"/>
        <end position="309"/>
    </location>
</feature>
<feature type="transmembrane region" description="Helical" evidence="2">
    <location>
        <begin position="246"/>
        <end position="271"/>
    </location>
</feature>